<protein>
    <recommendedName>
        <fullName evidence="12">DUF4037 domain-containing protein</fullName>
    </recommendedName>
</protein>
<organism evidence="13 14">
    <name type="scientific">Bombiscardovia nodaiensis</name>
    <dbReference type="NCBI Taxonomy" id="2932181"/>
    <lineage>
        <taxon>Bacteria</taxon>
        <taxon>Bacillati</taxon>
        <taxon>Actinomycetota</taxon>
        <taxon>Actinomycetes</taxon>
        <taxon>Bifidobacteriales</taxon>
        <taxon>Bifidobacteriaceae</taxon>
        <taxon>Bombiscardovia</taxon>
    </lineage>
</organism>
<keyword evidence="4" id="KW-0493">Microtubule</keyword>
<evidence type="ECO:0000256" key="2">
    <source>
        <dbReference type="ARBA" id="ARBA00009622"/>
    </source>
</evidence>
<keyword evidence="7" id="KW-0175">Coiled coil</keyword>
<evidence type="ECO:0000256" key="10">
    <source>
        <dbReference type="PROSITE-ProRule" id="PRU00339"/>
    </source>
</evidence>
<evidence type="ECO:0000259" key="12">
    <source>
        <dbReference type="Pfam" id="PF13228"/>
    </source>
</evidence>
<dbReference type="Gene3D" id="1.25.40.10">
    <property type="entry name" value="Tetratricopeptide repeat domain"/>
    <property type="match status" value="2"/>
</dbReference>
<feature type="region of interest" description="Disordered" evidence="11">
    <location>
        <begin position="345"/>
        <end position="372"/>
    </location>
</feature>
<accession>A0ABM8B6P5</accession>
<dbReference type="InterPro" id="IPR019734">
    <property type="entry name" value="TPR_rpt"/>
</dbReference>
<keyword evidence="9" id="KW-0206">Cytoskeleton</keyword>
<keyword evidence="14" id="KW-1185">Reference proteome</keyword>
<comment type="similarity">
    <text evidence="2">Belongs to the kinesin light chain family.</text>
</comment>
<name>A0ABM8B6P5_9BIFI</name>
<evidence type="ECO:0000256" key="11">
    <source>
        <dbReference type="SAM" id="MobiDB-lite"/>
    </source>
</evidence>
<evidence type="ECO:0000256" key="4">
    <source>
        <dbReference type="ARBA" id="ARBA00022701"/>
    </source>
</evidence>
<feature type="region of interest" description="Disordered" evidence="11">
    <location>
        <begin position="1"/>
        <end position="34"/>
    </location>
</feature>
<evidence type="ECO:0000313" key="13">
    <source>
        <dbReference type="EMBL" id="BDR52526.1"/>
    </source>
</evidence>
<keyword evidence="3" id="KW-0963">Cytoplasm</keyword>
<evidence type="ECO:0000256" key="7">
    <source>
        <dbReference type="ARBA" id="ARBA00023054"/>
    </source>
</evidence>
<evidence type="ECO:0000313" key="14">
    <source>
        <dbReference type="Proteomes" id="UP001321766"/>
    </source>
</evidence>
<dbReference type="PANTHER" id="PTHR45783:SF3">
    <property type="entry name" value="KINESIN LIGHT CHAIN"/>
    <property type="match status" value="1"/>
</dbReference>
<feature type="domain" description="DUF4037" evidence="12">
    <location>
        <begin position="503"/>
        <end position="606"/>
    </location>
</feature>
<sequence>MSARATSESDQERSADSFPAHIQRAQHSTQQPHYLRADGSFDAEAFLRGLDQIFDSSQSNDEAEDYLLQALADAENASDNPGLLTVLNEVIGYYRSRGRHQDNLWMIQRALELAAKMQLQGSDAWTTTLINAATGMRAAGQYEQAEDLYQQALSSAEQTLKPGDRRLAALHNNLSMLYSETGRGQQAVEELRQALQMLTDSSPDPERDLDVASTHTNLALAILDLPEASTGADGNQEQAQERDDLLQEAYGHAKQALHIYRTGGLEANPHYASALAGYGQVAYAVGHFGQAAGAYQAALAIIQRDYGKASDSYRITQENLQEAQQAAQAAGQPVEAPNLADFSANSAEAAGQASNQKSDHLATPASAESRPRMSGLQLARTYWQECGKPLLEAKYPQYVGRIAAGLVGHGSECYGFDDEFSQDHDFGPGFCLWLTAEDYAAIGDQLQADYDALPQTFRGYGPREDSVRATGAAKRVGVFEIGDFFQSITGYRQAPAPDKPHEWLLLPESTLAAATNGDVFADPLGTFLQARQDFKSMPDDVRFALISQRLGMISQAGQYNLPRSLNRGDGAAAWLSIGEFTKAVASLVFLVNNPLTVGYLPYYKWTFAALRQISSRMATRLGPVTEELETILQLSSGACFGGRGFGEGGKGAAPVAQRLLAAVESICQQILRELQAEGLTTSSEGFLEWQRPYIESHISSADPSLHSL</sequence>
<dbReference type="PROSITE" id="PS50005">
    <property type="entry name" value="TPR"/>
    <property type="match status" value="1"/>
</dbReference>
<evidence type="ECO:0000256" key="9">
    <source>
        <dbReference type="ARBA" id="ARBA00023212"/>
    </source>
</evidence>
<dbReference type="Pfam" id="PF13228">
    <property type="entry name" value="DUF4037"/>
    <property type="match status" value="1"/>
</dbReference>
<dbReference type="SMART" id="SM00028">
    <property type="entry name" value="TPR"/>
    <property type="match status" value="3"/>
</dbReference>
<keyword evidence="6 10" id="KW-0802">TPR repeat</keyword>
<evidence type="ECO:0000256" key="1">
    <source>
        <dbReference type="ARBA" id="ARBA00004245"/>
    </source>
</evidence>
<dbReference type="InterPro" id="IPR011990">
    <property type="entry name" value="TPR-like_helical_dom_sf"/>
</dbReference>
<comment type="subcellular location">
    <subcellularLocation>
        <location evidence="1">Cytoplasm</location>
        <location evidence="1">Cytoskeleton</location>
    </subcellularLocation>
</comment>
<evidence type="ECO:0000256" key="5">
    <source>
        <dbReference type="ARBA" id="ARBA00022737"/>
    </source>
</evidence>
<keyword evidence="8" id="KW-0505">Motor protein</keyword>
<dbReference type="InterPro" id="IPR025117">
    <property type="entry name" value="DUF4037"/>
</dbReference>
<reference evidence="13 14" key="1">
    <citation type="journal article" date="2023" name="Microbiol. Spectr.">
        <title>Symbiosis of Carpenter Bees with Uncharacterized Lactic Acid Bacteria Showing NAD Auxotrophy.</title>
        <authorList>
            <person name="Kawasaki S."/>
            <person name="Ozawa K."/>
            <person name="Mori T."/>
            <person name="Yamamoto A."/>
            <person name="Ito M."/>
            <person name="Ohkuma M."/>
            <person name="Sakamoto M."/>
            <person name="Matsutani M."/>
        </authorList>
    </citation>
    <scope>NUCLEOTIDE SEQUENCE [LARGE SCALE GENOMIC DNA]</scope>
    <source>
        <strain evidence="13 14">Kim37-2</strain>
    </source>
</reference>
<evidence type="ECO:0000256" key="8">
    <source>
        <dbReference type="ARBA" id="ARBA00023175"/>
    </source>
</evidence>
<dbReference type="Pfam" id="PF13424">
    <property type="entry name" value="TPR_12"/>
    <property type="match status" value="1"/>
</dbReference>
<dbReference type="Proteomes" id="UP001321766">
    <property type="component" value="Chromosome"/>
</dbReference>
<gene>
    <name evidence="13" type="ORF">KIM372_04330</name>
</gene>
<feature type="repeat" description="TPR" evidence="10">
    <location>
        <begin position="168"/>
        <end position="201"/>
    </location>
</feature>
<evidence type="ECO:0000256" key="6">
    <source>
        <dbReference type="ARBA" id="ARBA00022803"/>
    </source>
</evidence>
<dbReference type="EMBL" id="AP026798">
    <property type="protein sequence ID" value="BDR52526.1"/>
    <property type="molecule type" value="Genomic_DNA"/>
</dbReference>
<dbReference type="SUPFAM" id="SSF48452">
    <property type="entry name" value="TPR-like"/>
    <property type="match status" value="1"/>
</dbReference>
<dbReference type="PANTHER" id="PTHR45783">
    <property type="entry name" value="KINESIN LIGHT CHAIN"/>
    <property type="match status" value="1"/>
</dbReference>
<dbReference type="InterPro" id="IPR002151">
    <property type="entry name" value="Kinesin_light"/>
</dbReference>
<evidence type="ECO:0000256" key="3">
    <source>
        <dbReference type="ARBA" id="ARBA00022490"/>
    </source>
</evidence>
<keyword evidence="5" id="KW-0677">Repeat</keyword>
<proteinExistence type="inferred from homology"/>